<dbReference type="SUPFAM" id="SSF51126">
    <property type="entry name" value="Pectin lyase-like"/>
    <property type="match status" value="5"/>
</dbReference>
<dbReference type="Pfam" id="PF05860">
    <property type="entry name" value="TPS"/>
    <property type="match status" value="1"/>
</dbReference>
<dbReference type="eggNOG" id="COG3210">
    <property type="taxonomic scope" value="Bacteria"/>
</dbReference>
<keyword evidence="4" id="KW-1185">Reference proteome</keyword>
<dbReference type="InterPro" id="IPR012334">
    <property type="entry name" value="Pectin_lyas_fold"/>
</dbReference>
<dbReference type="STRING" id="118168.MC7420_4462"/>
<dbReference type="InterPro" id="IPR008638">
    <property type="entry name" value="FhaB/CdiA-like_TPS"/>
</dbReference>
<dbReference type="RefSeq" id="WP_006103678.1">
    <property type="nucleotide sequence ID" value="NZ_DS989859.1"/>
</dbReference>
<accession>B4VY26</accession>
<dbReference type="OrthoDB" id="436571at2"/>
<organism evidence="3 4">
    <name type="scientific">Coleofasciculus chthonoplastes PCC 7420</name>
    <dbReference type="NCBI Taxonomy" id="118168"/>
    <lineage>
        <taxon>Bacteria</taxon>
        <taxon>Bacillati</taxon>
        <taxon>Cyanobacteriota</taxon>
        <taxon>Cyanophyceae</taxon>
        <taxon>Coleofasciculales</taxon>
        <taxon>Coleofasciculaceae</taxon>
        <taxon>Coleofasciculus</taxon>
    </lineage>
</organism>
<dbReference type="NCBIfam" id="TIGR01901">
    <property type="entry name" value="adhes_NPXG"/>
    <property type="match status" value="1"/>
</dbReference>
<gene>
    <name evidence="3" type="ORF">MC7420_4462</name>
</gene>
<proteinExistence type="predicted"/>
<evidence type="ECO:0000313" key="3">
    <source>
        <dbReference type="EMBL" id="EDX73215.1"/>
    </source>
</evidence>
<protein>
    <submittedName>
        <fullName evidence="3">Filamentous haemagglutinin family N-terminal domain protein</fullName>
    </submittedName>
</protein>
<feature type="region of interest" description="Disordered" evidence="1">
    <location>
        <begin position="1416"/>
        <end position="1440"/>
    </location>
</feature>
<sequence>MVRCRQSQSRRGICVTSGVAIAWVLSHWTTPTVAQVIPDSTLGVEQSVVTPDVMIQGFSADQIDGGAIRGANLFHSFSEFNVGEGQRVYFANPTGIDTILSRVTGTDISDILGTLGVNGGANLFLINPNGIVFGENAQLDVQGAFVASTAQEWVFENGTEFSATNPQAPPLLTINLTPGLQYGSNYQSAIASSGRLAVGGDLILAGRNLDLENQVQAGGNLTLLATDTLKVRDSVASPFIASAMGQLLVQGNQAVDVFALNHPDSGFFSGGDMVLRSSNTVSADAHFWSGGNFQIEQLDSSLGNLSSPYDPVIRARGDVSFNNYTGPSLHILAGGSVTISGDVAIEGVEANADAINGDIIVLSDGTEITINGSIRPTLDIRAGTTDFGTPDAAPLDNFNPFGDFDSPPTIDAVGTGTSADIRIAGLIDIQAADGLVLLTNQYRPNLSLSGGVITIPGIFTDDVNGGFLGNSGSVFIDSRGNIEVGQIDTSSVSGNGGEIRIISDQNITFTDNVDSSVRPNFGLGFGVGGNITVTAQEEIVLPSVNSSIRSATLGQGKGGDIEINTRSLSLVDGARIFTVTQREREDSGQGGNLTINASESVELIGVGIPPGSNQPINTSLQARTLGDGDAGNLTINTRQLILRDGGILSTITCGTGTLNGCGSAQPGTLRVNASDFIELIGTPNIDDGVLLTSGLFSTSVLEGDGGDIFVETGRLIIRDGAQIAAAAEKTSSGAGGNITVNASDLVELSGTRPNGRSGGLYTFALSSGDAGNLTVNTGRFIVRDDASVASSTDSTGNAGDLEINASESMQVINAQVRATTTLNAENAGDAGNFLINTNQLIVRDDGLVSARTFGPGDAGNFLINTNQLIVRDGGLVSARTSGSGNAGDLEINASESMEVIKAEVIATTTLNADDAGDAGNFLINTNQLIVRDSGLVSARTSGPGDAGTLDINTNQLVVRDGARVSADTSSTGEAGKLNVTATDSVEVIGTSADGQTASSLLFDSSAAETGGNAGELTIDTSRLIVQDGGLVSATTANTGEAGKLAVNASESVEVMGTAPDGTTPSRLLFDSLASEIGGNAGELTIDTSRLIVKDGGLVSATTANSGEAGKLTVNASESVEVIGTSPNGQTPSLLVFDSSGSGNAGELKIDTERLVIQGGGQVSATTFDSGQGGIIEVNASESVDVNGSGSGLFFESRSLANARGITLNTGRLTVENGGQLTVSGRGSGTSGDLEITADSIFLTNQGRLRATTTASEGGNIRLDVTDSIIMRFNSEIAAEAFGTANGGNITINAGGIVLAILSENSDVVANAFSGQGGNISATALLIEGFRQFEDRRTPESDFTASSELGIDGTVEVNTETQPQLEPLPQLQPVDPIEARCQVGQRRGSSEFIISGRGGLPPNPINNGGYNQGWVDFRDPISSTENRTNSGGNNPQPERKSTQIIEAQGWIIKENGEVELVAEVPNPTLYSSWQTPICPAPNDAIVP</sequence>
<feature type="compositionally biased region" description="Polar residues" evidence="1">
    <location>
        <begin position="1420"/>
        <end position="1435"/>
    </location>
</feature>
<dbReference type="SMART" id="SM00912">
    <property type="entry name" value="Haemagg_act"/>
    <property type="match status" value="1"/>
</dbReference>
<dbReference type="HOGENOM" id="CLU_001325_1_0_3"/>
<evidence type="ECO:0000256" key="1">
    <source>
        <dbReference type="SAM" id="MobiDB-lite"/>
    </source>
</evidence>
<dbReference type="EMBL" id="DS989859">
    <property type="protein sequence ID" value="EDX73215.1"/>
    <property type="molecule type" value="Genomic_DNA"/>
</dbReference>
<dbReference type="Proteomes" id="UP000003835">
    <property type="component" value="Unassembled WGS sequence"/>
</dbReference>
<name>B4VY26_9CYAN</name>
<dbReference type="Gene3D" id="2.160.20.10">
    <property type="entry name" value="Single-stranded right-handed beta-helix, Pectin lyase-like"/>
    <property type="match status" value="5"/>
</dbReference>
<feature type="domain" description="Filamentous haemagglutinin FhaB/tRNA nuclease CdiA-like TPS" evidence="2">
    <location>
        <begin position="43"/>
        <end position="156"/>
    </location>
</feature>
<dbReference type="InterPro" id="IPR011050">
    <property type="entry name" value="Pectin_lyase_fold/virulence"/>
</dbReference>
<evidence type="ECO:0000313" key="4">
    <source>
        <dbReference type="Proteomes" id="UP000003835"/>
    </source>
</evidence>
<reference evidence="3 4" key="1">
    <citation type="submission" date="2008-07" db="EMBL/GenBank/DDBJ databases">
        <authorList>
            <person name="Tandeau de Marsac N."/>
            <person name="Ferriera S."/>
            <person name="Johnson J."/>
            <person name="Kravitz S."/>
            <person name="Beeson K."/>
            <person name="Sutton G."/>
            <person name="Rogers Y.-H."/>
            <person name="Friedman R."/>
            <person name="Frazier M."/>
            <person name="Venter J.C."/>
        </authorList>
    </citation>
    <scope>NUCLEOTIDE SEQUENCE [LARGE SCALE GENOMIC DNA]</scope>
    <source>
        <strain evidence="3 4">PCC 7420</strain>
    </source>
</reference>
<evidence type="ECO:0000259" key="2">
    <source>
        <dbReference type="SMART" id="SM00912"/>
    </source>
</evidence>